<sequence length="188" mass="20743">MTQFFDLMIDTETMGLPPAGALLSIGAVFFDLHTQTLGPTFNRTINLASSVKHGGTIDAGTVLWWLRQGDEARKAVAYGGEPIDLVLADFAAWIAQTCRHDDVRPWGNSSTFDLTIVGGAFQRLGLKAPWYFTNERDFRTVRNMFPHIEYDPGEKGTGAHNALADAQFQVAHLFKIKNRNSAVQSTGQ</sequence>
<evidence type="ECO:0000259" key="1">
    <source>
        <dbReference type="Pfam" id="PF16473"/>
    </source>
</evidence>
<dbReference type="GeneID" id="24114974"/>
<dbReference type="GO" id="GO:0003676">
    <property type="term" value="F:nucleic acid binding"/>
    <property type="evidence" value="ECO:0007669"/>
    <property type="project" value="InterPro"/>
</dbReference>
<protein>
    <submittedName>
        <fullName evidence="2">Endodeoxyribonuclease</fullName>
    </submittedName>
</protein>
<dbReference type="RefSeq" id="WP_012205246.1">
    <property type="nucleotide sequence ID" value="NC_010002.1"/>
</dbReference>
<dbReference type="InterPro" id="IPR033390">
    <property type="entry name" value="Rv2179c-like"/>
</dbReference>
<dbReference type="Pfam" id="PF16473">
    <property type="entry name" value="Rv2179c-like"/>
    <property type="match status" value="1"/>
</dbReference>
<dbReference type="Gene3D" id="3.30.420.10">
    <property type="entry name" value="Ribonuclease H-like superfamily/Ribonuclease H"/>
    <property type="match status" value="1"/>
</dbReference>
<dbReference type="AlphaFoldDB" id="A9C2A2"/>
<name>A9C2A2_DELAS</name>
<gene>
    <name evidence="2" type="ordered locus">Daci_3408</name>
</gene>
<proteinExistence type="predicted"/>
<dbReference type="InterPro" id="IPR036397">
    <property type="entry name" value="RNaseH_sf"/>
</dbReference>
<dbReference type="InterPro" id="IPR012337">
    <property type="entry name" value="RNaseH-like_sf"/>
</dbReference>
<organism evidence="2 3">
    <name type="scientific">Delftia acidovorans (strain DSM 14801 / SPH-1)</name>
    <dbReference type="NCBI Taxonomy" id="398578"/>
    <lineage>
        <taxon>Bacteria</taxon>
        <taxon>Pseudomonadati</taxon>
        <taxon>Pseudomonadota</taxon>
        <taxon>Betaproteobacteria</taxon>
        <taxon>Burkholderiales</taxon>
        <taxon>Comamonadaceae</taxon>
        <taxon>Delftia</taxon>
    </lineage>
</organism>
<reference evidence="3" key="2">
    <citation type="submission" date="2007-11" db="EMBL/GenBank/DDBJ databases">
        <title>Complete sequence of Delftia acidovorans DSM 14801 / SPH-1.</title>
        <authorList>
            <person name="Copeland A."/>
            <person name="Lucas S."/>
            <person name="Lapidus A."/>
            <person name="Barry K."/>
            <person name="Glavina del Rio T."/>
            <person name="Dalin E."/>
            <person name="Tice H."/>
            <person name="Pitluck S."/>
            <person name="Lowry S."/>
            <person name="Clum A."/>
            <person name="Schmutz J."/>
            <person name="Larimer F."/>
            <person name="Land M."/>
            <person name="Hauser L."/>
            <person name="Kyrpides N."/>
            <person name="Kim E."/>
            <person name="Schleheck D."/>
            <person name="Richardson P."/>
        </authorList>
    </citation>
    <scope>NUCLEOTIDE SEQUENCE [LARGE SCALE GENOMIC DNA]</scope>
    <source>
        <strain evidence="3">DSM 14801 / SPH-1</strain>
    </source>
</reference>
<dbReference type="SUPFAM" id="SSF53098">
    <property type="entry name" value="Ribonuclease H-like"/>
    <property type="match status" value="1"/>
</dbReference>
<dbReference type="eggNOG" id="COG0847">
    <property type="taxonomic scope" value="Bacteria"/>
</dbReference>
<dbReference type="Proteomes" id="UP000000784">
    <property type="component" value="Chromosome"/>
</dbReference>
<feature type="domain" description="3'-5' exoribonuclease Rv2179c-like" evidence="1">
    <location>
        <begin position="7"/>
        <end position="173"/>
    </location>
</feature>
<dbReference type="STRING" id="398578.Daci_3408"/>
<reference evidence="2 3" key="1">
    <citation type="journal article" date="2004" name="Appl. Environ. Microbiol.">
        <title>Mineralization of individual congeners of linear alkylbenzenesulfonate by defined pairs of heterotrophic bacteria.</title>
        <authorList>
            <person name="Schleheck D."/>
            <person name="Knepper T.P."/>
            <person name="Fischer K."/>
            <person name="Cook A.M."/>
        </authorList>
    </citation>
    <scope>NUCLEOTIDE SEQUENCE [LARGE SCALE GENOMIC DNA]</scope>
    <source>
        <strain evidence="3">DSM 14801 / SPH-1</strain>
    </source>
</reference>
<evidence type="ECO:0000313" key="3">
    <source>
        <dbReference type="Proteomes" id="UP000000784"/>
    </source>
</evidence>
<dbReference type="KEGG" id="dac:Daci_3408"/>
<evidence type="ECO:0000313" key="2">
    <source>
        <dbReference type="EMBL" id="ABX36046.1"/>
    </source>
</evidence>
<keyword evidence="3" id="KW-1185">Reference proteome</keyword>
<accession>A9C2A2</accession>
<dbReference type="HOGENOM" id="CLU_094039_1_0_4"/>
<dbReference type="EMBL" id="CP000884">
    <property type="protein sequence ID" value="ABX36046.1"/>
    <property type="molecule type" value="Genomic_DNA"/>
</dbReference>